<evidence type="ECO:0000313" key="1">
    <source>
        <dbReference type="EMBL" id="GGH84189.1"/>
    </source>
</evidence>
<keyword evidence="2" id="KW-1185">Reference proteome</keyword>
<dbReference type="PROSITE" id="PS51197">
    <property type="entry name" value="HTH_RRF2_2"/>
    <property type="match status" value="1"/>
</dbReference>
<reference evidence="2" key="1">
    <citation type="journal article" date="2019" name="Int. J. Syst. Evol. Microbiol.">
        <title>The Global Catalogue of Microorganisms (GCM) 10K type strain sequencing project: providing services to taxonomists for standard genome sequencing and annotation.</title>
        <authorList>
            <consortium name="The Broad Institute Genomics Platform"/>
            <consortium name="The Broad Institute Genome Sequencing Center for Infectious Disease"/>
            <person name="Wu L."/>
            <person name="Ma J."/>
        </authorList>
    </citation>
    <scope>NUCLEOTIDE SEQUENCE [LARGE SCALE GENOMIC DNA]</scope>
    <source>
        <strain evidence="2">CCM 8702</strain>
    </source>
</reference>
<evidence type="ECO:0008006" key="3">
    <source>
        <dbReference type="Google" id="ProtNLM"/>
    </source>
</evidence>
<dbReference type="Proteomes" id="UP000605427">
    <property type="component" value="Unassembled WGS sequence"/>
</dbReference>
<gene>
    <name evidence="1" type="ORF">GCM10007362_38660</name>
</gene>
<sequence>MKQMAYSTALSQATAILIYAHGLIADGCSDYLSTRLISEQLSIPVPTTVKVLRSLTDAGLIRTKEGAKGGILPAKPPEQITLLEVFDAVESGKALFKVHTDVALQGEATDTVKFKLTESLRQAETAMRDSLEKVKLNELLG</sequence>
<accession>A0ABQ2A222</accession>
<dbReference type="Pfam" id="PF02082">
    <property type="entry name" value="Rrf2"/>
    <property type="match status" value="1"/>
</dbReference>
<proteinExistence type="predicted"/>
<protein>
    <recommendedName>
        <fullName evidence="3">Rrf2 family transcriptional regulator</fullName>
    </recommendedName>
</protein>
<dbReference type="InterPro" id="IPR036388">
    <property type="entry name" value="WH-like_DNA-bd_sf"/>
</dbReference>
<dbReference type="EMBL" id="BMDD01000005">
    <property type="protein sequence ID" value="GGH84189.1"/>
    <property type="molecule type" value="Genomic_DNA"/>
</dbReference>
<comment type="caution">
    <text evidence="1">The sequence shown here is derived from an EMBL/GenBank/DDBJ whole genome shotgun (WGS) entry which is preliminary data.</text>
</comment>
<organism evidence="1 2">
    <name type="scientific">Saccharibacillus endophyticus</name>
    <dbReference type="NCBI Taxonomy" id="2060666"/>
    <lineage>
        <taxon>Bacteria</taxon>
        <taxon>Bacillati</taxon>
        <taxon>Bacillota</taxon>
        <taxon>Bacilli</taxon>
        <taxon>Bacillales</taxon>
        <taxon>Paenibacillaceae</taxon>
        <taxon>Saccharibacillus</taxon>
    </lineage>
</organism>
<dbReference type="RefSeq" id="WP_172241047.1">
    <property type="nucleotide sequence ID" value="NZ_BMDD01000005.1"/>
</dbReference>
<dbReference type="PANTHER" id="PTHR33221:SF15">
    <property type="entry name" value="HTH-TYPE TRANSCRIPTIONAL REGULATOR YWGB-RELATED"/>
    <property type="match status" value="1"/>
</dbReference>
<dbReference type="Gene3D" id="1.10.10.10">
    <property type="entry name" value="Winged helix-like DNA-binding domain superfamily/Winged helix DNA-binding domain"/>
    <property type="match status" value="1"/>
</dbReference>
<evidence type="ECO:0000313" key="2">
    <source>
        <dbReference type="Proteomes" id="UP000605427"/>
    </source>
</evidence>
<name>A0ABQ2A222_9BACL</name>
<dbReference type="InterPro" id="IPR036390">
    <property type="entry name" value="WH_DNA-bd_sf"/>
</dbReference>
<dbReference type="InterPro" id="IPR000944">
    <property type="entry name" value="Tscrpt_reg_Rrf2"/>
</dbReference>
<dbReference type="PANTHER" id="PTHR33221">
    <property type="entry name" value="WINGED HELIX-TURN-HELIX TRANSCRIPTIONAL REGULATOR, RRF2 FAMILY"/>
    <property type="match status" value="1"/>
</dbReference>
<dbReference type="SUPFAM" id="SSF46785">
    <property type="entry name" value="Winged helix' DNA-binding domain"/>
    <property type="match status" value="1"/>
</dbReference>